<protein>
    <submittedName>
        <fullName evidence="2">Uncharacterized protein</fullName>
    </submittedName>
</protein>
<dbReference type="EMBL" id="WJXW01000017">
    <property type="protein sequence ID" value="KAF9729036.1"/>
    <property type="molecule type" value="Genomic_DNA"/>
</dbReference>
<proteinExistence type="predicted"/>
<sequence>MGNATPTTSDYAQLELDSLSLSTLSCVRDDQRRPAMVRKHPPSTTQRQTHLHLRPPPAPRQSPASPSTQHAARSTRMRRGRRYLPPLSRPTSPEPTPTLVRRRPALSPPPSFWKLSALQYVNPASLPSTAGYMDWVAGDAPPTSCEGMAASTYTMAARGEVVHPSATMQERTLDAPSVTRAAAAPHRTAPHRTATAPASPGPGRRAGRWGARRQWRANPALVHAYLPIVHLGTLPFAAAANRWRRAGPLAEVISTNKTKIQILAPNVWQDVLQLCVRKSLMEIKRVGKPLQVEGKKHSDQKSSPSSGSCLTCMYKHLELPTHRDSTRSRPCSIYFVEDPHLVLRLQNPHSWPSSTSINIDRLRPSEEEKSHITMAAVPEARGGSRPRHGPSTLVSSWDPDSPKTSPRTVQVSLSEKDAIFTQLAPALWSVKISILSPSRSPVLPSPTKKSFEALEPFLEKRDGEQRCMEAISDSEPEAPERKVTFADGRDNKRAVTEEPFEQAEAAPKEEQRQSKKSSPSTPPRHIDIYNGGRGSPRIYCSAFEPVQDVRKALGHPPVSIGGMAKPGHKEALKAVNAARRKEKRKKRAMQADSAPKVRFADLPDGSKLYIDMHVSSDTPAKPALDRVHLWRPRANAAPLLAGGDYFGWRQRDGQGHLPISLVCPQGTKFTILGMNKSKEDADRTFEAHIEKYWKSKLQEWRKKVGRLQGELRVVVDQAGSKVVAWNVDGTPIMWYFFDLLEVDVAHRAKVKYT</sequence>
<feature type="region of interest" description="Disordered" evidence="1">
    <location>
        <begin position="469"/>
        <end position="533"/>
    </location>
</feature>
<evidence type="ECO:0000313" key="2">
    <source>
        <dbReference type="EMBL" id="KAF9729036.1"/>
    </source>
</evidence>
<feature type="region of interest" description="Disordered" evidence="1">
    <location>
        <begin position="377"/>
        <end position="407"/>
    </location>
</feature>
<feature type="compositionally biased region" description="Basic residues" evidence="1">
    <location>
        <begin position="73"/>
        <end position="82"/>
    </location>
</feature>
<feature type="region of interest" description="Disordered" evidence="1">
    <location>
        <begin position="180"/>
        <end position="208"/>
    </location>
</feature>
<gene>
    <name evidence="2" type="ORF">PMIN01_12726</name>
</gene>
<name>A0A9P6G4P9_9PLEO</name>
<reference evidence="2" key="1">
    <citation type="journal article" date="2020" name="Mol. Plant Microbe Interact.">
        <title>Genome Sequence of the Biocontrol Agent Coniothyrium minitans strain Conio (IMI 134523).</title>
        <authorList>
            <person name="Patel D."/>
            <person name="Shittu T.A."/>
            <person name="Baroncelli R."/>
            <person name="Muthumeenakshi S."/>
            <person name="Osborne T.H."/>
            <person name="Janganan T.K."/>
            <person name="Sreenivasaprasad S."/>
        </authorList>
    </citation>
    <scope>NUCLEOTIDE SEQUENCE</scope>
    <source>
        <strain evidence="2">Conio</strain>
    </source>
</reference>
<evidence type="ECO:0000313" key="3">
    <source>
        <dbReference type="Proteomes" id="UP000756921"/>
    </source>
</evidence>
<feature type="region of interest" description="Disordered" evidence="1">
    <location>
        <begin position="27"/>
        <end position="103"/>
    </location>
</feature>
<feature type="compositionally biased region" description="Low complexity" evidence="1">
    <location>
        <begin position="180"/>
        <end position="203"/>
    </location>
</feature>
<evidence type="ECO:0000256" key="1">
    <source>
        <dbReference type="SAM" id="MobiDB-lite"/>
    </source>
</evidence>
<dbReference type="Proteomes" id="UP000756921">
    <property type="component" value="Unassembled WGS sequence"/>
</dbReference>
<organism evidence="2 3">
    <name type="scientific">Paraphaeosphaeria minitans</name>
    <dbReference type="NCBI Taxonomy" id="565426"/>
    <lineage>
        <taxon>Eukaryota</taxon>
        <taxon>Fungi</taxon>
        <taxon>Dikarya</taxon>
        <taxon>Ascomycota</taxon>
        <taxon>Pezizomycotina</taxon>
        <taxon>Dothideomycetes</taxon>
        <taxon>Pleosporomycetidae</taxon>
        <taxon>Pleosporales</taxon>
        <taxon>Massarineae</taxon>
        <taxon>Didymosphaeriaceae</taxon>
        <taxon>Paraphaeosphaeria</taxon>
    </lineage>
</organism>
<dbReference type="AlphaFoldDB" id="A0A9P6G4P9"/>
<comment type="caution">
    <text evidence="2">The sequence shown here is derived from an EMBL/GenBank/DDBJ whole genome shotgun (WGS) entry which is preliminary data.</text>
</comment>
<accession>A0A9P6G4P9</accession>
<keyword evidence="3" id="KW-1185">Reference proteome</keyword>
<feature type="compositionally biased region" description="Basic and acidic residues" evidence="1">
    <location>
        <begin position="478"/>
        <end position="496"/>
    </location>
</feature>